<evidence type="ECO:0000256" key="1">
    <source>
        <dbReference type="SAM" id="MobiDB-lite"/>
    </source>
</evidence>
<dbReference type="PROSITE" id="PS50887">
    <property type="entry name" value="GGDEF"/>
    <property type="match status" value="1"/>
</dbReference>
<feature type="transmembrane region" description="Helical" evidence="2">
    <location>
        <begin position="166"/>
        <end position="188"/>
    </location>
</feature>
<keyword evidence="5" id="KW-1185">Reference proteome</keyword>
<dbReference type="EMBL" id="JBHTBJ010000007">
    <property type="protein sequence ID" value="MFC7274978.1"/>
    <property type="molecule type" value="Genomic_DNA"/>
</dbReference>
<evidence type="ECO:0000313" key="5">
    <source>
        <dbReference type="Proteomes" id="UP001596548"/>
    </source>
</evidence>
<keyword evidence="4" id="KW-0548">Nucleotidyltransferase</keyword>
<feature type="transmembrane region" description="Helical" evidence="2">
    <location>
        <begin position="226"/>
        <end position="244"/>
    </location>
</feature>
<dbReference type="PANTHER" id="PTHR46663">
    <property type="entry name" value="DIGUANYLATE CYCLASE DGCT-RELATED"/>
    <property type="match status" value="1"/>
</dbReference>
<dbReference type="RefSeq" id="WP_378967568.1">
    <property type="nucleotide sequence ID" value="NZ_JBHTBJ010000007.1"/>
</dbReference>
<dbReference type="SMART" id="SM00267">
    <property type="entry name" value="GGDEF"/>
    <property type="match status" value="1"/>
</dbReference>
<dbReference type="InterPro" id="IPR052163">
    <property type="entry name" value="DGC-Regulatory_Protein"/>
</dbReference>
<keyword evidence="2" id="KW-0812">Transmembrane</keyword>
<feature type="transmembrane region" description="Helical" evidence="2">
    <location>
        <begin position="34"/>
        <end position="55"/>
    </location>
</feature>
<proteinExistence type="predicted"/>
<comment type="caution">
    <text evidence="4">The sequence shown here is derived from an EMBL/GenBank/DDBJ whole genome shotgun (WGS) entry which is preliminary data.</text>
</comment>
<accession>A0ABW2HSC3</accession>
<keyword evidence="2" id="KW-1133">Transmembrane helix</keyword>
<keyword evidence="2" id="KW-0472">Membrane</keyword>
<dbReference type="Pfam" id="PF00990">
    <property type="entry name" value="GGDEF"/>
    <property type="match status" value="1"/>
</dbReference>
<name>A0ABW2HSC3_9ACTN</name>
<protein>
    <submittedName>
        <fullName evidence="4">Diguanylate cyclase domain-containing protein</fullName>
        <ecNumber evidence="4">2.7.7.65</ecNumber>
    </submittedName>
</protein>
<feature type="domain" description="GGDEF" evidence="3">
    <location>
        <begin position="364"/>
        <end position="500"/>
    </location>
</feature>
<dbReference type="EC" id="2.7.7.65" evidence="4"/>
<feature type="compositionally biased region" description="Basic residues" evidence="1">
    <location>
        <begin position="513"/>
        <end position="524"/>
    </location>
</feature>
<feature type="transmembrane region" description="Helical" evidence="2">
    <location>
        <begin position="7"/>
        <end position="28"/>
    </location>
</feature>
<dbReference type="Proteomes" id="UP001596548">
    <property type="component" value="Unassembled WGS sequence"/>
</dbReference>
<feature type="transmembrane region" description="Helical" evidence="2">
    <location>
        <begin position="282"/>
        <end position="299"/>
    </location>
</feature>
<reference evidence="5" key="1">
    <citation type="journal article" date="2019" name="Int. J. Syst. Evol. Microbiol.">
        <title>The Global Catalogue of Microorganisms (GCM) 10K type strain sequencing project: providing services to taxonomists for standard genome sequencing and annotation.</title>
        <authorList>
            <consortium name="The Broad Institute Genomics Platform"/>
            <consortium name="The Broad Institute Genome Sequencing Center for Infectious Disease"/>
            <person name="Wu L."/>
            <person name="Ma J."/>
        </authorList>
    </citation>
    <scope>NUCLEOTIDE SEQUENCE [LARGE SCALE GENOMIC DNA]</scope>
    <source>
        <strain evidence="5">XZYJT-10</strain>
    </source>
</reference>
<dbReference type="InterPro" id="IPR029787">
    <property type="entry name" value="Nucleotide_cyclase"/>
</dbReference>
<dbReference type="GO" id="GO:0052621">
    <property type="term" value="F:diguanylate cyclase activity"/>
    <property type="evidence" value="ECO:0007669"/>
    <property type="project" value="UniProtKB-EC"/>
</dbReference>
<dbReference type="SUPFAM" id="SSF55073">
    <property type="entry name" value="Nucleotide cyclase"/>
    <property type="match status" value="1"/>
</dbReference>
<feature type="transmembrane region" description="Helical" evidence="2">
    <location>
        <begin position="130"/>
        <end position="151"/>
    </location>
</feature>
<feature type="transmembrane region" description="Helical" evidence="2">
    <location>
        <begin position="67"/>
        <end position="92"/>
    </location>
</feature>
<keyword evidence="4" id="KW-0808">Transferase</keyword>
<feature type="transmembrane region" description="Helical" evidence="2">
    <location>
        <begin position="305"/>
        <end position="322"/>
    </location>
</feature>
<dbReference type="InterPro" id="IPR000160">
    <property type="entry name" value="GGDEF_dom"/>
</dbReference>
<feature type="transmembrane region" description="Helical" evidence="2">
    <location>
        <begin position="98"/>
        <end position="118"/>
    </location>
</feature>
<organism evidence="4 5">
    <name type="scientific">Paractinoplanes rhizophilus</name>
    <dbReference type="NCBI Taxonomy" id="1416877"/>
    <lineage>
        <taxon>Bacteria</taxon>
        <taxon>Bacillati</taxon>
        <taxon>Actinomycetota</taxon>
        <taxon>Actinomycetes</taxon>
        <taxon>Micromonosporales</taxon>
        <taxon>Micromonosporaceae</taxon>
        <taxon>Paractinoplanes</taxon>
    </lineage>
</organism>
<sequence length="524" mass="55653">MLRRHASAAVSSGVALFATIAFLANLHAPHGPTALLWIAAPVAAAIPAAAGFRLARTPGMSPVGRRFWRQFATCCALVAAGACCDAADALHGPPRQQIATPTVIVYSAALLVLLWSFARLPMTVTGRREILRVALDGGTVLLAGAVFMWHLQARPMLDRTGYDTTALFMVTFTVLLEQLTIFAIAKVALAGRAVISRGTLRLFAIGLLGGALSTLVQRVIADQPHLNVAQIIIPLVMISATAGVEHQRRILAHPHHATARPDRGSERRAVAGAPAKSPFSHLPYLAIAAVDALLLVCIITGDPDALPAAVAAVALTAVVVWRQSTAFRENTRLLARLDHSATHDALTALPNRALFHDRLAAATHPFSVALIDLDDFKTVNDTLGHSAGDALLIAVAERLTAAVRPGDTVARLGGDEFVVLLPGATATDAEPVTRRILAALAQPVDVDGHARPVRASIGIADTQPADTRPDDRADDLLRRADLAMYAAKHTGGSTHQRYHHGMKHTVPPQRGGAHPHRPHRPSRR</sequence>
<feature type="region of interest" description="Disordered" evidence="1">
    <location>
        <begin position="490"/>
        <end position="524"/>
    </location>
</feature>
<dbReference type="PANTHER" id="PTHR46663:SF2">
    <property type="entry name" value="GGDEF DOMAIN-CONTAINING PROTEIN"/>
    <property type="match status" value="1"/>
</dbReference>
<feature type="transmembrane region" description="Helical" evidence="2">
    <location>
        <begin position="200"/>
        <end position="220"/>
    </location>
</feature>
<dbReference type="Gene3D" id="3.30.70.270">
    <property type="match status" value="1"/>
</dbReference>
<evidence type="ECO:0000313" key="4">
    <source>
        <dbReference type="EMBL" id="MFC7274978.1"/>
    </source>
</evidence>
<dbReference type="CDD" id="cd01949">
    <property type="entry name" value="GGDEF"/>
    <property type="match status" value="1"/>
</dbReference>
<gene>
    <name evidence="4" type="ORF">ACFQS1_13360</name>
</gene>
<evidence type="ECO:0000259" key="3">
    <source>
        <dbReference type="PROSITE" id="PS50887"/>
    </source>
</evidence>
<evidence type="ECO:0000256" key="2">
    <source>
        <dbReference type="SAM" id="Phobius"/>
    </source>
</evidence>
<dbReference type="NCBIfam" id="TIGR00254">
    <property type="entry name" value="GGDEF"/>
    <property type="match status" value="1"/>
</dbReference>
<dbReference type="InterPro" id="IPR043128">
    <property type="entry name" value="Rev_trsase/Diguanyl_cyclase"/>
</dbReference>